<dbReference type="EnsemblPlants" id="KRG94980">
    <property type="protein sequence ID" value="KRG94980"/>
    <property type="gene ID" value="GLYMA_19G122400"/>
</dbReference>
<dbReference type="HOGENOM" id="CLU_106024_0_0_1"/>
<dbReference type="STRING" id="3847.I1N8J1"/>
<accession>I1N8J1</accession>
<keyword evidence="1" id="KW-0472">Membrane</keyword>
<dbReference type="Proteomes" id="UP000008827">
    <property type="component" value="Chromosome 19"/>
</dbReference>
<dbReference type="EMBL" id="CM000852">
    <property type="protein sequence ID" value="KRG94980.1"/>
    <property type="molecule type" value="Genomic_DNA"/>
</dbReference>
<reference evidence="2" key="3">
    <citation type="submission" date="2018-07" db="EMBL/GenBank/DDBJ databases">
        <title>WGS assembly of Glycine max.</title>
        <authorList>
            <person name="Schmutz J."/>
            <person name="Cannon S."/>
            <person name="Schlueter J."/>
            <person name="Ma J."/>
            <person name="Mitros T."/>
            <person name="Nelson W."/>
            <person name="Hyten D."/>
            <person name="Song Q."/>
            <person name="Thelen J."/>
            <person name="Cheng J."/>
            <person name="Xu D."/>
            <person name="Hellsten U."/>
            <person name="May G."/>
            <person name="Yu Y."/>
            <person name="Sakurai T."/>
            <person name="Umezawa T."/>
            <person name="Bhattacharyya M."/>
            <person name="Sandhu D."/>
            <person name="Valliyodan B."/>
            <person name="Lindquist E."/>
            <person name="Peto M."/>
            <person name="Grant D."/>
            <person name="Shu S."/>
            <person name="Goodstein D."/>
            <person name="Barry K."/>
            <person name="Futrell-Griggs M."/>
            <person name="Abernathy B."/>
            <person name="Du J."/>
            <person name="Tian Z."/>
            <person name="Zhu L."/>
            <person name="Gill N."/>
            <person name="Joshi T."/>
            <person name="Libault M."/>
            <person name="Sethuraman A."/>
            <person name="Zhang X."/>
            <person name="Shinozaki K."/>
            <person name="Nguyen H."/>
            <person name="Wing R."/>
            <person name="Cregan P."/>
            <person name="Specht J."/>
            <person name="Grimwood J."/>
            <person name="Rokhsar D."/>
            <person name="Stacey G."/>
            <person name="Shoemaker R."/>
            <person name="Jackson S."/>
        </authorList>
    </citation>
    <scope>NUCLEOTIDE SEQUENCE</scope>
    <source>
        <tissue evidence="2">Callus</tissue>
    </source>
</reference>
<dbReference type="RefSeq" id="XP_003554079.1">
    <property type="nucleotide sequence ID" value="XM_003554031.5"/>
</dbReference>
<name>I1N8J1_SOYBN</name>
<proteinExistence type="predicted"/>
<evidence type="ECO:0000256" key="1">
    <source>
        <dbReference type="SAM" id="Phobius"/>
    </source>
</evidence>
<evidence type="ECO:0000313" key="2">
    <source>
        <dbReference type="EMBL" id="KRG94980.1"/>
    </source>
</evidence>
<evidence type="ECO:0008006" key="5">
    <source>
        <dbReference type="Google" id="ProtNLM"/>
    </source>
</evidence>
<dbReference type="AlphaFoldDB" id="I1N8J1"/>
<organism evidence="2">
    <name type="scientific">Glycine max</name>
    <name type="common">Soybean</name>
    <name type="synonym">Glycine hispida</name>
    <dbReference type="NCBI Taxonomy" id="3847"/>
    <lineage>
        <taxon>Eukaryota</taxon>
        <taxon>Viridiplantae</taxon>
        <taxon>Streptophyta</taxon>
        <taxon>Embryophyta</taxon>
        <taxon>Tracheophyta</taxon>
        <taxon>Spermatophyta</taxon>
        <taxon>Magnoliopsida</taxon>
        <taxon>eudicotyledons</taxon>
        <taxon>Gunneridae</taxon>
        <taxon>Pentapetalae</taxon>
        <taxon>rosids</taxon>
        <taxon>fabids</taxon>
        <taxon>Fabales</taxon>
        <taxon>Fabaceae</taxon>
        <taxon>Papilionoideae</taxon>
        <taxon>50 kb inversion clade</taxon>
        <taxon>NPAAA clade</taxon>
        <taxon>indigoferoid/millettioid clade</taxon>
        <taxon>Phaseoleae</taxon>
        <taxon>Glycine</taxon>
        <taxon>Glycine subgen. Soja</taxon>
    </lineage>
</organism>
<evidence type="ECO:0000313" key="4">
    <source>
        <dbReference type="Proteomes" id="UP000008827"/>
    </source>
</evidence>
<dbReference type="InterPro" id="IPR014710">
    <property type="entry name" value="RmlC-like_jellyroll"/>
</dbReference>
<keyword evidence="1" id="KW-1133">Transmembrane helix</keyword>
<sequence>MRVERERNSNTVMPAAAAAAGGRRIGYINAQTASLQQHQIRGSSVVTWFLQRPHSIPLVLAVFLFLAWLSLRLQRVAYAPPHSFQTDIRANLARFDSSEVAKDNRGWIFDPIALARASGISGGAVSCASLHVGEIRPGKIRANHRHHDSNETFLIWGAATKFRMENNDEDDGYAEVILGRDEIAVAASPVHKAHALVNIDSIRSIFFIGCQDNVVSYNASSTDFNVWKDL</sequence>
<protein>
    <recommendedName>
        <fullName evidence="5">Cupin type-1 domain-containing protein</fullName>
    </recommendedName>
</protein>
<reference evidence="3" key="2">
    <citation type="submission" date="2018-02" db="UniProtKB">
        <authorList>
            <consortium name="EnsemblPlants"/>
        </authorList>
    </citation>
    <scope>IDENTIFICATION</scope>
    <source>
        <strain evidence="3">Williams 82</strain>
    </source>
</reference>
<dbReference type="Gramene" id="KRG94980">
    <property type="protein sequence ID" value="KRG94980"/>
    <property type="gene ID" value="GLYMA_19G122400"/>
</dbReference>
<dbReference type="PANTHER" id="PTHR37742:SF1">
    <property type="entry name" value="OS01G0810200 PROTEIN"/>
    <property type="match status" value="1"/>
</dbReference>
<dbReference type="GeneID" id="100782059"/>
<keyword evidence="4" id="KW-1185">Reference proteome</keyword>
<dbReference type="OrthoDB" id="2017432at2759"/>
<dbReference type="FunFam" id="2.60.120.10:FF:000102">
    <property type="entry name" value="Cupin, RmlC-type"/>
    <property type="match status" value="1"/>
</dbReference>
<dbReference type="PANTHER" id="PTHR37742">
    <property type="entry name" value="OS01G0810200 PROTEIN"/>
    <property type="match status" value="1"/>
</dbReference>
<dbReference type="OMA" id="HHSCNET"/>
<dbReference type="eggNOG" id="ENOG502QVW8">
    <property type="taxonomic scope" value="Eukaryota"/>
</dbReference>
<feature type="transmembrane region" description="Helical" evidence="1">
    <location>
        <begin position="54"/>
        <end position="71"/>
    </location>
</feature>
<evidence type="ECO:0000313" key="3">
    <source>
        <dbReference type="EnsemblPlants" id="KRG94980"/>
    </source>
</evidence>
<reference evidence="2 3" key="1">
    <citation type="journal article" date="2010" name="Nature">
        <title>Genome sequence of the palaeopolyploid soybean.</title>
        <authorList>
            <person name="Schmutz J."/>
            <person name="Cannon S.B."/>
            <person name="Schlueter J."/>
            <person name="Ma J."/>
            <person name="Mitros T."/>
            <person name="Nelson W."/>
            <person name="Hyten D.L."/>
            <person name="Song Q."/>
            <person name="Thelen J.J."/>
            <person name="Cheng J."/>
            <person name="Xu D."/>
            <person name="Hellsten U."/>
            <person name="May G.D."/>
            <person name="Yu Y."/>
            <person name="Sakurai T."/>
            <person name="Umezawa T."/>
            <person name="Bhattacharyya M.K."/>
            <person name="Sandhu D."/>
            <person name="Valliyodan B."/>
            <person name="Lindquist E."/>
            <person name="Peto M."/>
            <person name="Grant D."/>
            <person name="Shu S."/>
            <person name="Goodstein D."/>
            <person name="Barry K."/>
            <person name="Futrell-Griggs M."/>
            <person name="Abernathy B."/>
            <person name="Du J."/>
            <person name="Tian Z."/>
            <person name="Zhu L."/>
            <person name="Gill N."/>
            <person name="Joshi T."/>
            <person name="Libault M."/>
            <person name="Sethuraman A."/>
            <person name="Zhang X.-C."/>
            <person name="Shinozaki K."/>
            <person name="Nguyen H.T."/>
            <person name="Wing R.A."/>
            <person name="Cregan P."/>
            <person name="Specht J."/>
            <person name="Grimwood J."/>
            <person name="Rokhsar D."/>
            <person name="Stacey G."/>
            <person name="Shoemaker R.C."/>
            <person name="Jackson S.A."/>
        </authorList>
    </citation>
    <scope>NUCLEOTIDE SEQUENCE [LARGE SCALE GENOMIC DNA]</scope>
    <source>
        <strain evidence="3">cv. Williams 82</strain>
        <tissue evidence="2">Callus</tissue>
    </source>
</reference>
<dbReference type="SMR" id="I1N8J1"/>
<gene>
    <name evidence="3" type="primary">LOC100782059</name>
    <name evidence="2" type="ORF">GLYMA_19G122400</name>
</gene>
<keyword evidence="1" id="KW-0812">Transmembrane</keyword>
<dbReference type="PaxDb" id="3847-GLYMA19G30190.1"/>
<dbReference type="KEGG" id="gmx:100782059"/>
<dbReference type="Gene3D" id="2.60.120.10">
    <property type="entry name" value="Jelly Rolls"/>
    <property type="match status" value="1"/>
</dbReference>